<organism evidence="2 3">
    <name type="scientific">Conoideocrella luteorostrata</name>
    <dbReference type="NCBI Taxonomy" id="1105319"/>
    <lineage>
        <taxon>Eukaryota</taxon>
        <taxon>Fungi</taxon>
        <taxon>Dikarya</taxon>
        <taxon>Ascomycota</taxon>
        <taxon>Pezizomycotina</taxon>
        <taxon>Sordariomycetes</taxon>
        <taxon>Hypocreomycetidae</taxon>
        <taxon>Hypocreales</taxon>
        <taxon>Clavicipitaceae</taxon>
        <taxon>Conoideocrella</taxon>
    </lineage>
</organism>
<dbReference type="EMBL" id="JASWJB010000002">
    <property type="protein sequence ID" value="KAK2616787.1"/>
    <property type="molecule type" value="Genomic_DNA"/>
</dbReference>
<keyword evidence="1" id="KW-0472">Membrane</keyword>
<sequence>MPMSKQSQYGADLARQQKPILPFCINLLEREGHHGIHEPVQDIKQPLLALLPATYRTESGDLIAAGRYATSGIEKELSLERLTTIHSWLWFAGLPTPPRPLHHQLLIGRQIIVTEQMDMHLIWETGRIFLKPIPRYLLAPDFWAAYLCCTHGCDCARDTTVTQATADLCQRRQLGRRALGFLFSYAALISSESDFRIAQEKYLIPSEVHWPGWKVFVDQLDLGHIQSHIEQRFHHGELRLSRLNILYALFQTPFRGYVARWNQYSTFIRDYFTWLAGMTIYIAIVLPAMQVGLATEILAHNNSFQAASYGFTVFAIFGPLVVAVVIVLVFCSVFLLNLVRTLNFRDKRLAQLVRQE</sequence>
<dbReference type="Proteomes" id="UP001251528">
    <property type="component" value="Unassembled WGS sequence"/>
</dbReference>
<keyword evidence="3" id="KW-1185">Reference proteome</keyword>
<feature type="transmembrane region" description="Helical" evidence="1">
    <location>
        <begin position="309"/>
        <end position="339"/>
    </location>
</feature>
<dbReference type="PANTHER" id="PTHR34414:SF1">
    <property type="entry name" value="SUBTILISIN-LIKE SERINE PROTEASE"/>
    <property type="match status" value="1"/>
</dbReference>
<feature type="transmembrane region" description="Helical" evidence="1">
    <location>
        <begin position="271"/>
        <end position="289"/>
    </location>
</feature>
<keyword evidence="1" id="KW-0812">Transmembrane</keyword>
<proteinExistence type="predicted"/>
<gene>
    <name evidence="2" type="ORF">QQS21_000164</name>
</gene>
<reference evidence="2" key="1">
    <citation type="submission" date="2023-06" db="EMBL/GenBank/DDBJ databases">
        <title>Conoideocrella luteorostrata (Hypocreales: Clavicipitaceae), a potential biocontrol fungus for elongate hemlock scale in United States Christmas tree production areas.</title>
        <authorList>
            <person name="Barrett H."/>
            <person name="Lovett B."/>
            <person name="Macias A.M."/>
            <person name="Stajich J.E."/>
            <person name="Kasson M.T."/>
        </authorList>
    </citation>
    <scope>NUCLEOTIDE SEQUENCE</scope>
    <source>
        <strain evidence="2">ARSEF 14590</strain>
    </source>
</reference>
<dbReference type="AlphaFoldDB" id="A0AAJ0CZ96"/>
<evidence type="ECO:0000313" key="3">
    <source>
        <dbReference type="Proteomes" id="UP001251528"/>
    </source>
</evidence>
<evidence type="ECO:0008006" key="4">
    <source>
        <dbReference type="Google" id="ProtNLM"/>
    </source>
</evidence>
<protein>
    <recommendedName>
        <fullName evidence="4">Subtilisin-like serine protease</fullName>
    </recommendedName>
</protein>
<keyword evidence="1" id="KW-1133">Transmembrane helix</keyword>
<dbReference type="InterPro" id="IPR046536">
    <property type="entry name" value="DUF6601"/>
</dbReference>
<evidence type="ECO:0000313" key="2">
    <source>
        <dbReference type="EMBL" id="KAK2616787.1"/>
    </source>
</evidence>
<comment type="caution">
    <text evidence="2">The sequence shown here is derived from an EMBL/GenBank/DDBJ whole genome shotgun (WGS) entry which is preliminary data.</text>
</comment>
<evidence type="ECO:0000256" key="1">
    <source>
        <dbReference type="SAM" id="Phobius"/>
    </source>
</evidence>
<dbReference type="Pfam" id="PF20246">
    <property type="entry name" value="DUF6601"/>
    <property type="match status" value="1"/>
</dbReference>
<name>A0AAJ0CZ96_9HYPO</name>
<dbReference type="PANTHER" id="PTHR34414">
    <property type="entry name" value="HET DOMAIN-CONTAINING PROTEIN-RELATED"/>
    <property type="match status" value="1"/>
</dbReference>
<accession>A0AAJ0CZ96</accession>